<evidence type="ECO:0000313" key="14">
    <source>
        <dbReference type="EMBL" id="KAF8794947.1"/>
    </source>
</evidence>
<reference evidence="14" key="2">
    <citation type="submission" date="2020-06" db="EMBL/GenBank/DDBJ databases">
        <authorList>
            <person name="Sheffer M."/>
        </authorList>
    </citation>
    <scope>NUCLEOTIDE SEQUENCE</scope>
</reference>
<evidence type="ECO:0000256" key="7">
    <source>
        <dbReference type="ARBA" id="ARBA00023136"/>
    </source>
</evidence>
<proteinExistence type="inferred from homology"/>
<dbReference type="InterPro" id="IPR000611">
    <property type="entry name" value="NPY_rcpt"/>
</dbReference>
<sequence>MENLTEVFTVLLLHDLANFTNGTMAHVDEELYDIVDAPTVPKAVEALMYIMYIVISVAAIGGNVIVCYIVFAYQRMRSVTNFFIVNLAVGDILMASLCIPFGFVSNLLLQYWPFGAVMCVVVSYAQAVSVFISAYTLVAISFDRYIAILYPLRPRMTKLQAKLIIVLVWFVALLTPLPTAIMSKLEQPQDWIDRNLTDRFTCMEAWESNTQRYHYSMALMILQYFFPLAVLIYTYTRIAIVVWGKRTPGEAQDARDQRMAASKRKMVKMMIVCVFVFTLCWLPFNSLMVVGDQYPELYNLPNIIYLWFACHWLAMSHACYNPAIYCWMNEKYRHGFKMVFRWLPCVDAVSRSRSTTMNVSMATAVSMKMTTRIDASDNNVNRAWSQPRNRTMVKMMITVVSVFTLCWLPLNALIVAGDEHDIIWQFSHIHYVWFVCHWLAMSSTAYNPIIYCWMNSKYRDGFRQVFVRLLCLPGRKKGFKTSLNRNGFNRYNTTNTIYTSIRSSGTHRGSQCSSHRGSIVKGHKSCARTESGNVSLSVEPKENTSLAPNGFSTSNMTDSTV</sequence>
<organism evidence="14 15">
    <name type="scientific">Argiope bruennichi</name>
    <name type="common">Wasp spider</name>
    <name type="synonym">Aranea bruennichi</name>
    <dbReference type="NCBI Taxonomy" id="94029"/>
    <lineage>
        <taxon>Eukaryota</taxon>
        <taxon>Metazoa</taxon>
        <taxon>Ecdysozoa</taxon>
        <taxon>Arthropoda</taxon>
        <taxon>Chelicerata</taxon>
        <taxon>Arachnida</taxon>
        <taxon>Araneae</taxon>
        <taxon>Araneomorphae</taxon>
        <taxon>Entelegynae</taxon>
        <taxon>Araneoidea</taxon>
        <taxon>Araneidae</taxon>
        <taxon>Argiope</taxon>
    </lineage>
</organism>
<gene>
    <name evidence="14" type="ORF">HNY73_002856</name>
</gene>
<dbReference type="Gene3D" id="1.20.1070.10">
    <property type="entry name" value="Rhodopsin 7-helix transmembrane proteins"/>
    <property type="match status" value="2"/>
</dbReference>
<evidence type="ECO:0000256" key="1">
    <source>
        <dbReference type="ARBA" id="ARBA00004651"/>
    </source>
</evidence>
<feature type="transmembrane region" description="Helical" evidence="12">
    <location>
        <begin position="430"/>
        <end position="454"/>
    </location>
</feature>
<feature type="domain" description="G-protein coupled receptors family 1 profile" evidence="13">
    <location>
        <begin position="388"/>
        <end position="451"/>
    </location>
</feature>
<keyword evidence="3" id="KW-1003">Cell membrane</keyword>
<feature type="transmembrane region" description="Helical" evidence="12">
    <location>
        <begin position="83"/>
        <end position="105"/>
    </location>
</feature>
<dbReference type="PANTHER" id="PTHR24238">
    <property type="entry name" value="G-PROTEIN COUPLED RECEPTOR"/>
    <property type="match status" value="1"/>
</dbReference>
<dbReference type="PRINTS" id="PR01012">
    <property type="entry name" value="NRPEPTIDEYR"/>
</dbReference>
<dbReference type="InterPro" id="IPR017452">
    <property type="entry name" value="GPCR_Rhodpsn_7TM"/>
</dbReference>
<dbReference type="CDD" id="cd15392">
    <property type="entry name" value="7tmA_PR4-like"/>
    <property type="match status" value="1"/>
</dbReference>
<keyword evidence="7 12" id="KW-0472">Membrane</keyword>
<feature type="transmembrane region" description="Helical" evidence="12">
    <location>
        <begin position="304"/>
        <end position="328"/>
    </location>
</feature>
<feature type="domain" description="G-protein coupled receptors family 1 profile" evidence="13">
    <location>
        <begin position="62"/>
        <end position="325"/>
    </location>
</feature>
<feature type="transmembrane region" description="Helical" evidence="12">
    <location>
        <begin position="163"/>
        <end position="181"/>
    </location>
</feature>
<dbReference type="PANTHER" id="PTHR24238:SF73">
    <property type="entry name" value="RYAMIDE RECEPTOR"/>
    <property type="match status" value="1"/>
</dbReference>
<dbReference type="PROSITE" id="PS50262">
    <property type="entry name" value="G_PROTEIN_RECEP_F1_2"/>
    <property type="match status" value="2"/>
</dbReference>
<evidence type="ECO:0000313" key="15">
    <source>
        <dbReference type="Proteomes" id="UP000807504"/>
    </source>
</evidence>
<dbReference type="Proteomes" id="UP000807504">
    <property type="component" value="Unassembled WGS sequence"/>
</dbReference>
<evidence type="ECO:0000259" key="13">
    <source>
        <dbReference type="PROSITE" id="PS50262"/>
    </source>
</evidence>
<evidence type="ECO:0000256" key="3">
    <source>
        <dbReference type="ARBA" id="ARBA00022475"/>
    </source>
</evidence>
<evidence type="ECO:0000256" key="9">
    <source>
        <dbReference type="ARBA" id="ARBA00023224"/>
    </source>
</evidence>
<feature type="compositionally biased region" description="Polar residues" evidence="11">
    <location>
        <begin position="543"/>
        <end position="561"/>
    </location>
</feature>
<evidence type="ECO:0000256" key="8">
    <source>
        <dbReference type="ARBA" id="ARBA00023170"/>
    </source>
</evidence>
<dbReference type="GO" id="GO:0004983">
    <property type="term" value="F:neuropeptide Y receptor activity"/>
    <property type="evidence" value="ECO:0007669"/>
    <property type="project" value="InterPro"/>
</dbReference>
<dbReference type="InterPro" id="IPR000276">
    <property type="entry name" value="GPCR_Rhodpsn"/>
</dbReference>
<accession>A0A8T0FV17</accession>
<keyword evidence="5 12" id="KW-1133">Transmembrane helix</keyword>
<feature type="transmembrane region" description="Helical" evidence="12">
    <location>
        <begin position="266"/>
        <end position="284"/>
    </location>
</feature>
<comment type="caution">
    <text evidence="14">The sequence shown here is derived from an EMBL/GenBank/DDBJ whole genome shotgun (WGS) entry which is preliminary data.</text>
</comment>
<keyword evidence="15" id="KW-1185">Reference proteome</keyword>
<dbReference type="Pfam" id="PF00001">
    <property type="entry name" value="7tm_1"/>
    <property type="match status" value="2"/>
</dbReference>
<keyword evidence="9 10" id="KW-0807">Transducer</keyword>
<feature type="transmembrane region" description="Helical" evidence="12">
    <location>
        <begin position="49"/>
        <end position="71"/>
    </location>
</feature>
<dbReference type="AlphaFoldDB" id="A0A8T0FV17"/>
<feature type="transmembrane region" description="Helical" evidence="12">
    <location>
        <begin position="213"/>
        <end position="236"/>
    </location>
</feature>
<comment type="similarity">
    <text evidence="2 10">Belongs to the G-protein coupled receptor 1 family.</text>
</comment>
<protein>
    <submittedName>
        <fullName evidence="14">RYamide receptor like protein</fullName>
    </submittedName>
</protein>
<dbReference type="FunFam" id="1.20.1070.10:FF:000291">
    <property type="entry name" value="Predicted protein"/>
    <property type="match status" value="1"/>
</dbReference>
<evidence type="ECO:0000256" key="6">
    <source>
        <dbReference type="ARBA" id="ARBA00023040"/>
    </source>
</evidence>
<dbReference type="PRINTS" id="PR00237">
    <property type="entry name" value="GPCRRHODOPSN"/>
</dbReference>
<evidence type="ECO:0000256" key="2">
    <source>
        <dbReference type="ARBA" id="ARBA00010663"/>
    </source>
</evidence>
<dbReference type="GO" id="GO:0005886">
    <property type="term" value="C:plasma membrane"/>
    <property type="evidence" value="ECO:0007669"/>
    <property type="project" value="UniProtKB-SubCell"/>
</dbReference>
<name>A0A8T0FV17_ARGBR</name>
<evidence type="ECO:0000256" key="10">
    <source>
        <dbReference type="RuleBase" id="RU000688"/>
    </source>
</evidence>
<evidence type="ECO:0000256" key="11">
    <source>
        <dbReference type="SAM" id="MobiDB-lite"/>
    </source>
</evidence>
<feature type="region of interest" description="Disordered" evidence="11">
    <location>
        <begin position="531"/>
        <end position="561"/>
    </location>
</feature>
<dbReference type="PROSITE" id="PS00237">
    <property type="entry name" value="G_PROTEIN_RECEP_F1_1"/>
    <property type="match status" value="1"/>
</dbReference>
<evidence type="ECO:0000256" key="5">
    <source>
        <dbReference type="ARBA" id="ARBA00022989"/>
    </source>
</evidence>
<evidence type="ECO:0000256" key="12">
    <source>
        <dbReference type="SAM" id="Phobius"/>
    </source>
</evidence>
<keyword evidence="4 10" id="KW-0812">Transmembrane</keyword>
<feature type="transmembrane region" description="Helical" evidence="12">
    <location>
        <begin position="392"/>
        <end position="410"/>
    </location>
</feature>
<dbReference type="EMBL" id="JABXBU010000002">
    <property type="protein sequence ID" value="KAF8794947.1"/>
    <property type="molecule type" value="Genomic_DNA"/>
</dbReference>
<reference evidence="14" key="1">
    <citation type="journal article" date="2020" name="bioRxiv">
        <title>Chromosome-level reference genome of the European wasp spider Argiope bruennichi: a resource for studies on range expansion and evolutionary adaptation.</title>
        <authorList>
            <person name="Sheffer M.M."/>
            <person name="Hoppe A."/>
            <person name="Krehenwinkel H."/>
            <person name="Uhl G."/>
            <person name="Kuss A.W."/>
            <person name="Jensen L."/>
            <person name="Jensen C."/>
            <person name="Gillespie R.G."/>
            <person name="Hoff K.J."/>
            <person name="Prost S."/>
        </authorList>
    </citation>
    <scope>NUCLEOTIDE SEQUENCE</scope>
</reference>
<comment type="subcellular location">
    <subcellularLocation>
        <location evidence="1">Cell membrane</location>
        <topology evidence="1">Multi-pass membrane protein</topology>
    </subcellularLocation>
</comment>
<feature type="transmembrane region" description="Helical" evidence="12">
    <location>
        <begin position="111"/>
        <end position="142"/>
    </location>
</feature>
<dbReference type="SUPFAM" id="SSF81321">
    <property type="entry name" value="Family A G protein-coupled receptor-like"/>
    <property type="match status" value="2"/>
</dbReference>
<keyword evidence="6 10" id="KW-0297">G-protein coupled receptor</keyword>
<evidence type="ECO:0000256" key="4">
    <source>
        <dbReference type="ARBA" id="ARBA00022692"/>
    </source>
</evidence>
<keyword evidence="8 10" id="KW-0675">Receptor</keyword>